<dbReference type="GO" id="GO:0032259">
    <property type="term" value="P:methylation"/>
    <property type="evidence" value="ECO:0007669"/>
    <property type="project" value="UniProtKB-KW"/>
</dbReference>
<accession>A0ABP7HDF8</accession>
<dbReference type="InterPro" id="IPR040758">
    <property type="entry name" value="PrmC_N"/>
</dbReference>
<dbReference type="HAMAP" id="MF_02126">
    <property type="entry name" value="RF_methyltr_PrmC"/>
    <property type="match status" value="1"/>
</dbReference>
<dbReference type="GO" id="GO:0008168">
    <property type="term" value="F:methyltransferase activity"/>
    <property type="evidence" value="ECO:0007669"/>
    <property type="project" value="UniProtKB-KW"/>
</dbReference>
<dbReference type="Pfam" id="PF17827">
    <property type="entry name" value="PrmC_N"/>
    <property type="match status" value="1"/>
</dbReference>
<keyword evidence="1 4" id="KW-0489">Methyltransferase</keyword>
<evidence type="ECO:0000256" key="2">
    <source>
        <dbReference type="ARBA" id="ARBA00022679"/>
    </source>
</evidence>
<dbReference type="NCBIfam" id="TIGR00536">
    <property type="entry name" value="hemK_fam"/>
    <property type="match status" value="1"/>
</dbReference>
<comment type="catalytic activity">
    <reaction evidence="4">
        <text>L-glutaminyl-[peptide chain release factor] + S-adenosyl-L-methionine = N(5)-methyl-L-glutaminyl-[peptide chain release factor] + S-adenosyl-L-homocysteine + H(+)</text>
        <dbReference type="Rhea" id="RHEA:42896"/>
        <dbReference type="Rhea" id="RHEA-COMP:10271"/>
        <dbReference type="Rhea" id="RHEA-COMP:10272"/>
        <dbReference type="ChEBI" id="CHEBI:15378"/>
        <dbReference type="ChEBI" id="CHEBI:30011"/>
        <dbReference type="ChEBI" id="CHEBI:57856"/>
        <dbReference type="ChEBI" id="CHEBI:59789"/>
        <dbReference type="ChEBI" id="CHEBI:61891"/>
        <dbReference type="EC" id="2.1.1.297"/>
    </reaction>
</comment>
<protein>
    <recommendedName>
        <fullName evidence="4">Release factor glutamine methyltransferase</fullName>
        <shortName evidence="4">RF MTase</shortName>
        <ecNumber evidence="4">2.1.1.297</ecNumber>
    </recommendedName>
    <alternativeName>
        <fullName evidence="4">N5-glutamine methyltransferase PrmC</fullName>
    </alternativeName>
    <alternativeName>
        <fullName evidence="4">Protein-(glutamine-N5) MTase PrmC</fullName>
    </alternativeName>
    <alternativeName>
        <fullName evidence="4">Protein-glutamine N-methyltransferase PrmC</fullName>
    </alternativeName>
</protein>
<evidence type="ECO:0000313" key="8">
    <source>
        <dbReference type="Proteomes" id="UP001501456"/>
    </source>
</evidence>
<comment type="similarity">
    <text evidence="4">Belongs to the protein N5-glutamine methyltransferase family. PrmC subfamily.</text>
</comment>
<dbReference type="NCBIfam" id="TIGR03534">
    <property type="entry name" value="RF_mod_PrmC"/>
    <property type="match status" value="1"/>
</dbReference>
<feature type="binding site" evidence="4">
    <location>
        <position position="194"/>
    </location>
    <ligand>
        <name>S-adenosyl-L-methionine</name>
        <dbReference type="ChEBI" id="CHEBI:59789"/>
    </ligand>
</feature>
<gene>
    <name evidence="4 7" type="primary">prmC</name>
    <name evidence="7" type="ORF">GCM10022271_25100</name>
</gene>
<evidence type="ECO:0000256" key="1">
    <source>
        <dbReference type="ARBA" id="ARBA00022603"/>
    </source>
</evidence>
<dbReference type="InterPro" id="IPR019874">
    <property type="entry name" value="RF_methyltr_PrmC"/>
</dbReference>
<evidence type="ECO:0000313" key="7">
    <source>
        <dbReference type="EMBL" id="GAA3791672.1"/>
    </source>
</evidence>
<proteinExistence type="inferred from homology"/>
<dbReference type="InterPro" id="IPR025714">
    <property type="entry name" value="Methyltranfer_dom"/>
</dbReference>
<feature type="domain" description="Release factor glutamine methyltransferase N-terminal" evidence="6">
    <location>
        <begin position="28"/>
        <end position="76"/>
    </location>
</feature>
<dbReference type="PANTHER" id="PTHR18895:SF74">
    <property type="entry name" value="MTRF1L RELEASE FACTOR GLUTAMINE METHYLTRANSFERASE"/>
    <property type="match status" value="1"/>
</dbReference>
<evidence type="ECO:0000259" key="5">
    <source>
        <dbReference type="Pfam" id="PF13847"/>
    </source>
</evidence>
<evidence type="ECO:0000259" key="6">
    <source>
        <dbReference type="Pfam" id="PF17827"/>
    </source>
</evidence>
<dbReference type="RefSeq" id="WP_344730962.1">
    <property type="nucleotide sequence ID" value="NZ_BAABBI010000006.1"/>
</dbReference>
<evidence type="ECO:0000256" key="3">
    <source>
        <dbReference type="ARBA" id="ARBA00022691"/>
    </source>
</evidence>
<dbReference type="PANTHER" id="PTHR18895">
    <property type="entry name" value="HEMK METHYLTRANSFERASE"/>
    <property type="match status" value="1"/>
</dbReference>
<keyword evidence="8" id="KW-1185">Reference proteome</keyword>
<reference evidence="8" key="1">
    <citation type="journal article" date="2019" name="Int. J. Syst. Evol. Microbiol.">
        <title>The Global Catalogue of Microorganisms (GCM) 10K type strain sequencing project: providing services to taxonomists for standard genome sequencing and annotation.</title>
        <authorList>
            <consortium name="The Broad Institute Genomics Platform"/>
            <consortium name="The Broad Institute Genome Sequencing Center for Infectious Disease"/>
            <person name="Wu L."/>
            <person name="Ma J."/>
        </authorList>
    </citation>
    <scope>NUCLEOTIDE SEQUENCE [LARGE SCALE GENOMIC DNA]</scope>
    <source>
        <strain evidence="8">JCM 17525</strain>
    </source>
</reference>
<comment type="caution">
    <text evidence="4">Lacks conserved residue(s) required for the propagation of feature annotation.</text>
</comment>
<name>A0ABP7HDF8_9FLAO</name>
<sequence>MILKDIQNIYHKELDAIYGKNEVDSFFYWLIEYYFQFNRVTLVLEPQLALSKTEEQCLFEALARLKQNEPIQYILGETEFYGLTFNVNKHTLIPRPETEALVSWVISHSLSLDKEKPLKILDIGTGTGCIAISIAKNLPNASVYALDVSSEALHVAKENAKRHKVNVTFIQDDILNVSALNANNLNAFDIIVSNPPYVRNLEKQEIKANVLDYEPHLALFVEDDNPLEFYEAIVHFAQKKLNKKGALFFEINEYLGEEMKHLFISNNFNEVVLKQDIFNKNRMISGKK</sequence>
<dbReference type="Proteomes" id="UP001501456">
    <property type="component" value="Unassembled WGS sequence"/>
</dbReference>
<dbReference type="InterPro" id="IPR029063">
    <property type="entry name" value="SAM-dependent_MTases_sf"/>
</dbReference>
<keyword evidence="3 4" id="KW-0949">S-adenosyl-L-methionine</keyword>
<evidence type="ECO:0000256" key="4">
    <source>
        <dbReference type="HAMAP-Rule" id="MF_02126"/>
    </source>
</evidence>
<feature type="binding site" evidence="4">
    <location>
        <position position="147"/>
    </location>
    <ligand>
        <name>S-adenosyl-L-methionine</name>
        <dbReference type="ChEBI" id="CHEBI:59789"/>
    </ligand>
</feature>
<dbReference type="Gene3D" id="3.40.50.150">
    <property type="entry name" value="Vaccinia Virus protein VP39"/>
    <property type="match status" value="1"/>
</dbReference>
<dbReference type="InterPro" id="IPR050320">
    <property type="entry name" value="N5-glutamine_MTase"/>
</dbReference>
<dbReference type="EC" id="2.1.1.297" evidence="4"/>
<feature type="binding site" evidence="4">
    <location>
        <begin position="194"/>
        <end position="197"/>
    </location>
    <ligand>
        <name>substrate</name>
    </ligand>
</feature>
<feature type="domain" description="Methyltransferase" evidence="5">
    <location>
        <begin position="116"/>
        <end position="212"/>
    </location>
</feature>
<dbReference type="Pfam" id="PF13847">
    <property type="entry name" value="Methyltransf_31"/>
    <property type="match status" value="1"/>
</dbReference>
<dbReference type="CDD" id="cd02440">
    <property type="entry name" value="AdoMet_MTases"/>
    <property type="match status" value="1"/>
</dbReference>
<dbReference type="InterPro" id="IPR002052">
    <property type="entry name" value="DNA_methylase_N6_adenine_CS"/>
</dbReference>
<dbReference type="SUPFAM" id="SSF53335">
    <property type="entry name" value="S-adenosyl-L-methionine-dependent methyltransferases"/>
    <property type="match status" value="1"/>
</dbReference>
<comment type="caution">
    <text evidence="7">The sequence shown here is derived from an EMBL/GenBank/DDBJ whole genome shotgun (WGS) entry which is preliminary data.</text>
</comment>
<feature type="binding site" evidence="4">
    <location>
        <begin position="124"/>
        <end position="128"/>
    </location>
    <ligand>
        <name>S-adenosyl-L-methionine</name>
        <dbReference type="ChEBI" id="CHEBI:59789"/>
    </ligand>
</feature>
<dbReference type="Gene3D" id="1.10.8.10">
    <property type="entry name" value="DNA helicase RuvA subunit, C-terminal domain"/>
    <property type="match status" value="1"/>
</dbReference>
<comment type="function">
    <text evidence="4">Methylates the class 1 translation termination release factors RF1/PrfA and RF2/PrfB on the glutamine residue of the universally conserved GGQ motif.</text>
</comment>
<keyword evidence="2 4" id="KW-0808">Transferase</keyword>
<dbReference type="EMBL" id="BAABBI010000006">
    <property type="protein sequence ID" value="GAA3791672.1"/>
    <property type="molecule type" value="Genomic_DNA"/>
</dbReference>
<organism evidence="7 8">
    <name type="scientific">Corallibacter vietnamensis</name>
    <dbReference type="NCBI Taxonomy" id="904130"/>
    <lineage>
        <taxon>Bacteria</taxon>
        <taxon>Pseudomonadati</taxon>
        <taxon>Bacteroidota</taxon>
        <taxon>Flavobacteriia</taxon>
        <taxon>Flavobacteriales</taxon>
        <taxon>Flavobacteriaceae</taxon>
        <taxon>Corallibacter</taxon>
    </lineage>
</organism>
<dbReference type="InterPro" id="IPR004556">
    <property type="entry name" value="HemK-like"/>
</dbReference>
<dbReference type="PROSITE" id="PS00092">
    <property type="entry name" value="N6_MTASE"/>
    <property type="match status" value="1"/>
</dbReference>